<feature type="binding site" evidence="6">
    <location>
        <position position="147"/>
    </location>
    <ligand>
        <name>S-adenosyl-L-methionine</name>
        <dbReference type="ChEBI" id="CHEBI:59789"/>
    </ligand>
</feature>
<dbReference type="GO" id="GO:0005840">
    <property type="term" value="C:ribosome"/>
    <property type="evidence" value="ECO:0007669"/>
    <property type="project" value="UniProtKB-KW"/>
</dbReference>
<dbReference type="EMBL" id="CP011797">
    <property type="protein sequence ID" value="ATX77817.1"/>
    <property type="molecule type" value="Genomic_DNA"/>
</dbReference>
<dbReference type="EC" id="2.1.1.-" evidence="6"/>
<dbReference type="PANTHER" id="PTHR43648:SF1">
    <property type="entry name" value="ELECTRON TRANSFER FLAVOPROTEIN BETA SUBUNIT LYSINE METHYLTRANSFERASE"/>
    <property type="match status" value="1"/>
</dbReference>
<keyword evidence="4 6" id="KW-0808">Transferase</keyword>
<dbReference type="Proteomes" id="UP000229757">
    <property type="component" value="Chromosome"/>
</dbReference>
<accession>A0A2K8KSX3</accession>
<dbReference type="InterPro" id="IPR050078">
    <property type="entry name" value="Ribosomal_L11_MeTrfase_PrmA"/>
</dbReference>
<gene>
    <name evidence="6" type="primary">prmA</name>
    <name evidence="7" type="ORF">REIFOR_02694</name>
</gene>
<evidence type="ECO:0000256" key="5">
    <source>
        <dbReference type="ARBA" id="ARBA00022691"/>
    </source>
</evidence>
<dbReference type="NCBIfam" id="TIGR00406">
    <property type="entry name" value="prmA"/>
    <property type="match status" value="1"/>
</dbReference>
<reference evidence="7 8" key="1">
    <citation type="journal article" date="2017" name="Environ. Microbiol.">
        <title>Genomic and physiological analyses of 'Reinekea forsetii' reveal a versatile opportunistic lifestyle during spring algae blooms.</title>
        <authorList>
            <person name="Avci B."/>
            <person name="Hahnke R.L."/>
            <person name="Chafee M."/>
            <person name="Fischer T."/>
            <person name="Gruber-Vodicka H."/>
            <person name="Tegetmeyer H.E."/>
            <person name="Harder J."/>
            <person name="Fuchs B.M."/>
            <person name="Amann R.I."/>
            <person name="Teeling H."/>
        </authorList>
    </citation>
    <scope>NUCLEOTIDE SEQUENCE [LARGE SCALE GENOMIC DNA]</scope>
    <source>
        <strain evidence="7 8">Hel1_31_D35</strain>
    </source>
</reference>
<evidence type="ECO:0000256" key="6">
    <source>
        <dbReference type="HAMAP-Rule" id="MF_00735"/>
    </source>
</evidence>
<sequence>MPWLQIRLATLPEHSEILEDALLLAGCKAVTLIDTDDQPVYEPIRGTTPLWQHTTIQGLFEEDVDVAHLVALMDSVIAAHQLRVASISTEILEDKDWEREWMDNFKPIACGDRLWIVPSWQTPPDAAGVNLKLDPGLAFGTGTHPTTFLCLQWLNDHIQAGDTVLDYGCGSGILGLAALLLGAERMTGIDIDPQALIATDNNAAVNNIAAERYFVTTDTNDLESHYQIVIANILAGPLCDLSDAIASYLKPGQPLVLSGILAHQADTVMAAYSATITFDPVVTLDGWVRLSGRRKAVRERL</sequence>
<dbReference type="KEGG" id="rfo:REIFOR_02694"/>
<dbReference type="OrthoDB" id="9785995at2"/>
<protein>
    <recommendedName>
        <fullName evidence="6">Ribosomal protein L11 methyltransferase</fullName>
        <shortName evidence="6">L11 Mtase</shortName>
        <ecNumber evidence="6">2.1.1.-</ecNumber>
    </recommendedName>
</protein>
<dbReference type="Gene3D" id="3.40.50.150">
    <property type="entry name" value="Vaccinia Virus protein VP39"/>
    <property type="match status" value="1"/>
</dbReference>
<feature type="binding site" evidence="6">
    <location>
        <position position="190"/>
    </location>
    <ligand>
        <name>S-adenosyl-L-methionine</name>
        <dbReference type="ChEBI" id="CHEBI:59789"/>
    </ligand>
</feature>
<feature type="binding site" evidence="6">
    <location>
        <position position="168"/>
    </location>
    <ligand>
        <name>S-adenosyl-L-methionine</name>
        <dbReference type="ChEBI" id="CHEBI:59789"/>
    </ligand>
</feature>
<dbReference type="InterPro" id="IPR029063">
    <property type="entry name" value="SAM-dependent_MTases_sf"/>
</dbReference>
<comment type="catalytic activity">
    <reaction evidence="6">
        <text>L-lysyl-[protein] + 3 S-adenosyl-L-methionine = N(6),N(6),N(6)-trimethyl-L-lysyl-[protein] + 3 S-adenosyl-L-homocysteine + 3 H(+)</text>
        <dbReference type="Rhea" id="RHEA:54192"/>
        <dbReference type="Rhea" id="RHEA-COMP:9752"/>
        <dbReference type="Rhea" id="RHEA-COMP:13826"/>
        <dbReference type="ChEBI" id="CHEBI:15378"/>
        <dbReference type="ChEBI" id="CHEBI:29969"/>
        <dbReference type="ChEBI" id="CHEBI:57856"/>
        <dbReference type="ChEBI" id="CHEBI:59789"/>
        <dbReference type="ChEBI" id="CHEBI:61961"/>
    </reaction>
</comment>
<dbReference type="Pfam" id="PF06325">
    <property type="entry name" value="PrmA"/>
    <property type="match status" value="1"/>
</dbReference>
<dbReference type="AlphaFoldDB" id="A0A2K8KSX3"/>
<keyword evidence="7" id="KW-0689">Ribosomal protein</keyword>
<evidence type="ECO:0000313" key="8">
    <source>
        <dbReference type="Proteomes" id="UP000229757"/>
    </source>
</evidence>
<evidence type="ECO:0000256" key="4">
    <source>
        <dbReference type="ARBA" id="ARBA00022679"/>
    </source>
</evidence>
<dbReference type="GO" id="GO:0032259">
    <property type="term" value="P:methylation"/>
    <property type="evidence" value="ECO:0007669"/>
    <property type="project" value="UniProtKB-KW"/>
</dbReference>
<comment type="subcellular location">
    <subcellularLocation>
        <location evidence="6">Cytoplasm</location>
    </subcellularLocation>
</comment>
<comment type="function">
    <text evidence="6">Methylates ribosomal protein L11.</text>
</comment>
<keyword evidence="7" id="KW-0687">Ribonucleoprotein</keyword>
<dbReference type="GO" id="GO:0005829">
    <property type="term" value="C:cytosol"/>
    <property type="evidence" value="ECO:0007669"/>
    <property type="project" value="TreeGrafter"/>
</dbReference>
<keyword evidence="3 6" id="KW-0489">Methyltransferase</keyword>
<keyword evidence="5 6" id="KW-0949">S-adenosyl-L-methionine</keyword>
<comment type="similarity">
    <text evidence="1 6">Belongs to the methyltransferase superfamily. PrmA family.</text>
</comment>
<evidence type="ECO:0000313" key="7">
    <source>
        <dbReference type="EMBL" id="ATX77817.1"/>
    </source>
</evidence>
<evidence type="ECO:0000256" key="3">
    <source>
        <dbReference type="ARBA" id="ARBA00022603"/>
    </source>
</evidence>
<dbReference type="PANTHER" id="PTHR43648">
    <property type="entry name" value="ELECTRON TRANSFER FLAVOPROTEIN BETA SUBUNIT LYSINE METHYLTRANSFERASE"/>
    <property type="match status" value="1"/>
</dbReference>
<dbReference type="SUPFAM" id="SSF53335">
    <property type="entry name" value="S-adenosyl-L-methionine-dependent methyltransferases"/>
    <property type="match status" value="1"/>
</dbReference>
<dbReference type="GO" id="GO:0016279">
    <property type="term" value="F:protein-lysine N-methyltransferase activity"/>
    <property type="evidence" value="ECO:0007669"/>
    <property type="project" value="TreeGrafter"/>
</dbReference>
<dbReference type="RefSeq" id="WP_100258043.1">
    <property type="nucleotide sequence ID" value="NZ_CP011797.1"/>
</dbReference>
<evidence type="ECO:0000256" key="1">
    <source>
        <dbReference type="ARBA" id="ARBA00009741"/>
    </source>
</evidence>
<proteinExistence type="inferred from homology"/>
<name>A0A2K8KSX3_9GAMM</name>
<feature type="binding site" evidence="6">
    <location>
        <position position="232"/>
    </location>
    <ligand>
        <name>S-adenosyl-L-methionine</name>
        <dbReference type="ChEBI" id="CHEBI:59789"/>
    </ligand>
</feature>
<organism evidence="7 8">
    <name type="scientific">Reinekea forsetii</name>
    <dbReference type="NCBI Taxonomy" id="1336806"/>
    <lineage>
        <taxon>Bacteria</taxon>
        <taxon>Pseudomonadati</taxon>
        <taxon>Pseudomonadota</taxon>
        <taxon>Gammaproteobacteria</taxon>
        <taxon>Oceanospirillales</taxon>
        <taxon>Saccharospirillaceae</taxon>
        <taxon>Reinekea</taxon>
    </lineage>
</organism>
<dbReference type="PIRSF" id="PIRSF000401">
    <property type="entry name" value="RPL11_MTase"/>
    <property type="match status" value="1"/>
</dbReference>
<dbReference type="HAMAP" id="MF_00735">
    <property type="entry name" value="Methyltr_PrmA"/>
    <property type="match status" value="1"/>
</dbReference>
<keyword evidence="2 6" id="KW-0963">Cytoplasm</keyword>
<dbReference type="InterPro" id="IPR004498">
    <property type="entry name" value="Ribosomal_PrmA_MeTrfase"/>
</dbReference>
<evidence type="ECO:0000256" key="2">
    <source>
        <dbReference type="ARBA" id="ARBA00022490"/>
    </source>
</evidence>
<keyword evidence="8" id="KW-1185">Reference proteome</keyword>